<feature type="compositionally biased region" description="Basic and acidic residues" evidence="1">
    <location>
        <begin position="1044"/>
        <end position="1055"/>
    </location>
</feature>
<feature type="transmembrane region" description="Helical" evidence="2">
    <location>
        <begin position="24"/>
        <end position="46"/>
    </location>
</feature>
<name>A0A8A2H8Y0_9CHLO</name>
<dbReference type="EMBL" id="MW077730">
    <property type="protein sequence ID" value="QSV37325.1"/>
    <property type="molecule type" value="Genomic_DNA"/>
</dbReference>
<feature type="transmembrane region" description="Helical" evidence="2">
    <location>
        <begin position="67"/>
        <end position="85"/>
    </location>
</feature>
<dbReference type="RefSeq" id="YP_010231256.1">
    <property type="nucleotide sequence ID" value="NC_059722.1"/>
</dbReference>
<feature type="transmembrane region" description="Helical" evidence="2">
    <location>
        <begin position="97"/>
        <end position="117"/>
    </location>
</feature>
<evidence type="ECO:0000313" key="3">
    <source>
        <dbReference type="EMBL" id="QSV37325.1"/>
    </source>
</evidence>
<keyword evidence="2" id="KW-0472">Membrane</keyword>
<dbReference type="AlphaFoldDB" id="A0A8A2H8Y0"/>
<feature type="transmembrane region" description="Helical" evidence="2">
    <location>
        <begin position="318"/>
        <end position="339"/>
    </location>
</feature>
<feature type="transmembrane region" description="Helical" evidence="2">
    <location>
        <begin position="156"/>
        <end position="178"/>
    </location>
</feature>
<accession>A0A8A2H8Y0</accession>
<geneLocation type="chloroplast" evidence="3"/>
<proteinExistence type="predicted"/>
<sequence length="1074" mass="124252">MQIANDFFSFLYTLDNGFAEPTSILIFLGTWLRGVILNLITFQWVGWLIHLPQVRPMLSDEMFRERLVFLPDTGFSSSLAMFSIFDGPETLGLNKFGIGFLNSFFLLLPVTLASAINIRRLVLQGVAPWMMGTLGIIAGEILFIGAVLFGCEFLIARWYFLGPASYFLGLAVGLWAFYKMGAKQRTVLVRREYLEMFLVGFSLSWFDQSTMFEKLQYFSWSAEQTTLLQRFNSVGPGDDLWIHGTYLMGLTVGCLSFTALASYLLVTYGEFDWIIDPFAPVVRERKVLWGFDAIWADDMKKLTYRLHYGYPPKDVASFYFALIMAFVTLPYHSPGYLLASPWQFRPRSDYLRDSAFTDIKNDAKHVFDQFCYDETQFKEGTFFVEELNWRKKIKRFIKREFFLQRKFLPEAASQDLTSFVRFNAQSDVKGTPVQGWYKWGDERSRSSEESQMKSGTGFMQATATMNLNLRPEDQTEESRVLEATKALGDVLDTDAGSKETDKESKDEKAQDNRADSSSGTAKKTIASPETPAQGLLSIQGKKQQKPPKRRERMRLLLRPLDQLEATERGDFSVAESNMRRKRQLYNARAVFHPEIQTREDWFRYKRQLNSDRSMTPDLSETEADINFQQAGEQRALVPPHTPGEWKMAKDPKRLQNLFPKPPMLLVKEVAFRMPNLGPHVMPDRLDHAASGEKLTLLAMEERRLEAGFIKDPALINRHYEERPTRNFFDRMERAISGMMSPRPEVIESIQVKMRQGTPEETLQGEAVAPFWAMAGNPWRQFVNSSMRRRDLRESWRHQNTFYSIFGQIGLKYRSYMNLFPPQMITFRIMADQVLAGQPKRQFVTDEQRARLQYHKAALSRYHRSLRGYRESINASVISQLGFAKSRLNYAYRQQFKGTYRVVRRLFFADSKRWTNPYNEPIFEYGQLLPYDPEISFRHEELPPSEPGDDQRLPLDALNAPLYLAWDDSLRKTILTTGRRERTSLSPNPITVTVPKEVTETWKYPWDPKFLSRSSRIFYDPDLSDTVPVELIHGGSKILSKKEVYEGPARDADPEINRNALQASDPIRSRYKTKG</sequence>
<feature type="transmembrane region" description="Helical" evidence="2">
    <location>
        <begin position="129"/>
        <end position="150"/>
    </location>
</feature>
<feature type="region of interest" description="Disordered" evidence="1">
    <location>
        <begin position="486"/>
        <end position="551"/>
    </location>
</feature>
<feature type="transmembrane region" description="Helical" evidence="2">
    <location>
        <begin position="246"/>
        <end position="266"/>
    </location>
</feature>
<evidence type="ECO:0000256" key="1">
    <source>
        <dbReference type="SAM" id="MobiDB-lite"/>
    </source>
</evidence>
<feature type="region of interest" description="Disordered" evidence="1">
    <location>
        <begin position="1044"/>
        <end position="1074"/>
    </location>
</feature>
<gene>
    <name evidence="3" type="primary">ycf1</name>
</gene>
<evidence type="ECO:0000256" key="2">
    <source>
        <dbReference type="SAM" id="Phobius"/>
    </source>
</evidence>
<reference evidence="3" key="1">
    <citation type="journal article" date="2021" name="Mitochondrial DNA Part B Resour">
        <title>A gene-rich and compact chloroplast genome of the green alga Nephroselmis pyriformis (N.Carter) Ettl 1982 from the shores of Mersin (Eastern Mediterranean Sea).</title>
        <authorList>
            <person name="Gastineau R."/>
            <person name="Konucu M."/>
            <person name="Tekdal D."/>
            <person name="Lemieux C."/>
            <person name="Turmel M."/>
            <person name="Witkowski A."/>
            <person name="Eker-Develi E."/>
        </authorList>
    </citation>
    <scope>NUCLEOTIDE SEQUENCE</scope>
    <source>
        <strain evidence="3">MED1</strain>
    </source>
</reference>
<keyword evidence="3" id="KW-0934">Plastid</keyword>
<feature type="compositionally biased region" description="Basic residues" evidence="1">
    <location>
        <begin position="542"/>
        <end position="551"/>
    </location>
</feature>
<keyword evidence="2" id="KW-1133">Transmembrane helix</keyword>
<organism evidence="3">
    <name type="scientific">Nephroselmis pyriformis</name>
    <dbReference type="NCBI Taxonomy" id="156128"/>
    <lineage>
        <taxon>Eukaryota</taxon>
        <taxon>Viridiplantae</taxon>
        <taxon>Chlorophyta</taxon>
        <taxon>Nephroselmidophyceae</taxon>
        <taxon>Nephroselmidales</taxon>
        <taxon>Nephroselmidaceae</taxon>
        <taxon>Nephroselmis</taxon>
    </lineage>
</organism>
<feature type="compositionally biased region" description="Basic and acidic residues" evidence="1">
    <location>
        <begin position="495"/>
        <end position="514"/>
    </location>
</feature>
<keyword evidence="2" id="KW-0812">Transmembrane</keyword>
<dbReference type="GeneID" id="69223291"/>
<protein>
    <submittedName>
        <fullName evidence="3">Hypothetical chloroplast RF1</fullName>
    </submittedName>
</protein>
<keyword evidence="3" id="KW-0150">Chloroplast</keyword>